<gene>
    <name evidence="1" type="ORF">EAT49_10665</name>
</gene>
<proteinExistence type="predicted"/>
<comment type="caution">
    <text evidence="1">The sequence shown here is derived from an EMBL/GenBank/DDBJ whole genome shotgun (WGS) entry which is preliminary data.</text>
</comment>
<dbReference type="PANTHER" id="PTHR42110">
    <property type="entry name" value="L-ASPARAGINASE, PUTATIVE (AFU_ORTHOLOGUE AFUA_3G11890)-RELATED"/>
    <property type="match status" value="1"/>
</dbReference>
<name>A0A3N2R5K8_9RHOB</name>
<reference evidence="1 2" key="1">
    <citation type="submission" date="2018-10" db="EMBL/GenBank/DDBJ databases">
        <title>Histidinibacterium lentulum gen. nov., sp. nov., a marine bacterium from the culture broth of Picochlorum sp. 122.</title>
        <authorList>
            <person name="Wang G."/>
        </authorList>
    </citation>
    <scope>NUCLEOTIDE SEQUENCE [LARGE SCALE GENOMIC DNA]</scope>
    <source>
        <strain evidence="1 2">B17</strain>
    </source>
</reference>
<protein>
    <submittedName>
        <fullName evidence="1">Asparaginase</fullName>
    </submittedName>
</protein>
<dbReference type="Pfam" id="PF06089">
    <property type="entry name" value="Asparaginase_II"/>
    <property type="match status" value="1"/>
</dbReference>
<evidence type="ECO:0000313" key="1">
    <source>
        <dbReference type="EMBL" id="ROU02769.1"/>
    </source>
</evidence>
<dbReference type="PANTHER" id="PTHR42110:SF1">
    <property type="entry name" value="L-ASPARAGINASE, PUTATIVE (AFU_ORTHOLOGUE AFUA_3G11890)-RELATED"/>
    <property type="match status" value="1"/>
</dbReference>
<dbReference type="EMBL" id="RDRB01000004">
    <property type="protein sequence ID" value="ROU02769.1"/>
    <property type="molecule type" value="Genomic_DNA"/>
</dbReference>
<evidence type="ECO:0000313" key="2">
    <source>
        <dbReference type="Proteomes" id="UP000268016"/>
    </source>
</evidence>
<dbReference type="InterPro" id="IPR010349">
    <property type="entry name" value="Asparaginase_II"/>
</dbReference>
<accession>A0A3N2R5K8</accession>
<dbReference type="RefSeq" id="WP_123642292.1">
    <property type="nucleotide sequence ID" value="NZ_ML119084.1"/>
</dbReference>
<keyword evidence="2" id="KW-1185">Reference proteome</keyword>
<dbReference type="AlphaFoldDB" id="A0A3N2R5K8"/>
<sequence>MSTPADLVELTRGDRRECLHRGHAVIADASGAVLEAWGDPGIVIYPRSSLKPIQALPLAEALPDLAPRRLALACASHEAAQDHTDLAAAWLTAMDHTSEALLCGPEEPRDRPARDALIRAHGTPGRIHNNCSGKHTGFLQLSRHLGAGPDYCDPAHPVQRRVRDALEDLCGEISPGYGIDGCSAPNFAVSLRGLARAMARFATASGTEGREGAMVRIREAMTAHPELVAGEGRACTELMRACAGRAAIKGGAEGVNVAMLPGPGLGIALKIEDGAARASECTLAALLVRLGAADPAHPAVAARLAPELRNWAGLAVGRMRSLI</sequence>
<organism evidence="1 2">
    <name type="scientific">Histidinibacterium lentulum</name>
    <dbReference type="NCBI Taxonomy" id="2480588"/>
    <lineage>
        <taxon>Bacteria</taxon>
        <taxon>Pseudomonadati</taxon>
        <taxon>Pseudomonadota</taxon>
        <taxon>Alphaproteobacteria</taxon>
        <taxon>Rhodobacterales</taxon>
        <taxon>Paracoccaceae</taxon>
        <taxon>Histidinibacterium</taxon>
    </lineage>
</organism>
<dbReference type="OrthoDB" id="9780674at2"/>
<dbReference type="Proteomes" id="UP000268016">
    <property type="component" value="Unassembled WGS sequence"/>
</dbReference>